<evidence type="ECO:0000256" key="1">
    <source>
        <dbReference type="ARBA" id="ARBA00001964"/>
    </source>
</evidence>
<organism evidence="8 9">
    <name type="scientific">Vogesella amnigena</name>
    <dbReference type="NCBI Taxonomy" id="1507449"/>
    <lineage>
        <taxon>Bacteria</taxon>
        <taxon>Pseudomonadati</taxon>
        <taxon>Pseudomonadota</taxon>
        <taxon>Betaproteobacteria</taxon>
        <taxon>Neisseriales</taxon>
        <taxon>Chromobacteriaceae</taxon>
        <taxon>Vogesella</taxon>
    </lineage>
</organism>
<evidence type="ECO:0000313" key="9">
    <source>
        <dbReference type="Proteomes" id="UP001595636"/>
    </source>
</evidence>
<dbReference type="PANTHER" id="PTHR18968:SF13">
    <property type="entry name" value="ACETOLACTATE SYNTHASE CATALYTIC SUBUNIT, MITOCHONDRIAL"/>
    <property type="match status" value="1"/>
</dbReference>
<dbReference type="PROSITE" id="PS00187">
    <property type="entry name" value="TPP_ENZYMES"/>
    <property type="match status" value="1"/>
</dbReference>
<feature type="domain" description="Thiamine pyrophosphate enzyme central" evidence="5">
    <location>
        <begin position="194"/>
        <end position="325"/>
    </location>
</feature>
<evidence type="ECO:0000256" key="3">
    <source>
        <dbReference type="ARBA" id="ARBA00023052"/>
    </source>
</evidence>
<dbReference type="PANTHER" id="PTHR18968">
    <property type="entry name" value="THIAMINE PYROPHOSPHATE ENZYMES"/>
    <property type="match status" value="1"/>
</dbReference>
<dbReference type="InterPro" id="IPR000399">
    <property type="entry name" value="TPP-bd_CS"/>
</dbReference>
<dbReference type="CDD" id="cd07035">
    <property type="entry name" value="TPP_PYR_POX_like"/>
    <property type="match status" value="1"/>
</dbReference>
<dbReference type="Gene3D" id="3.40.50.1220">
    <property type="entry name" value="TPP-binding domain"/>
    <property type="match status" value="1"/>
</dbReference>
<feature type="domain" description="Thiamine pyrophosphate enzyme N-terminal TPP-binding" evidence="7">
    <location>
        <begin position="3"/>
        <end position="121"/>
    </location>
</feature>
<keyword evidence="3 4" id="KW-0786">Thiamine pyrophosphate</keyword>
<evidence type="ECO:0000256" key="4">
    <source>
        <dbReference type="RuleBase" id="RU362132"/>
    </source>
</evidence>
<evidence type="ECO:0000259" key="5">
    <source>
        <dbReference type="Pfam" id="PF00205"/>
    </source>
</evidence>
<comment type="similarity">
    <text evidence="2 4">Belongs to the TPP enzyme family.</text>
</comment>
<feature type="domain" description="Thiamine pyrophosphate enzyme TPP-binding" evidence="6">
    <location>
        <begin position="391"/>
        <end position="526"/>
    </location>
</feature>
<dbReference type="Proteomes" id="UP001595636">
    <property type="component" value="Unassembled WGS sequence"/>
</dbReference>
<dbReference type="InterPro" id="IPR012000">
    <property type="entry name" value="Thiamin_PyroP_enz_cen_dom"/>
</dbReference>
<dbReference type="InterPro" id="IPR029061">
    <property type="entry name" value="THDP-binding"/>
</dbReference>
<dbReference type="InterPro" id="IPR029035">
    <property type="entry name" value="DHS-like_NAD/FAD-binding_dom"/>
</dbReference>
<dbReference type="NCBIfam" id="NF005712">
    <property type="entry name" value="PRK07524.1"/>
    <property type="match status" value="1"/>
</dbReference>
<keyword evidence="9" id="KW-1185">Reference proteome</keyword>
<reference evidence="9" key="1">
    <citation type="journal article" date="2019" name="Int. J. Syst. Evol. Microbiol.">
        <title>The Global Catalogue of Microorganisms (GCM) 10K type strain sequencing project: providing services to taxonomists for standard genome sequencing and annotation.</title>
        <authorList>
            <consortium name="The Broad Institute Genomics Platform"/>
            <consortium name="The Broad Institute Genome Sequencing Center for Infectious Disease"/>
            <person name="Wu L."/>
            <person name="Ma J."/>
        </authorList>
    </citation>
    <scope>NUCLEOTIDE SEQUENCE [LARGE SCALE GENOMIC DNA]</scope>
    <source>
        <strain evidence="9">KCTC 42195</strain>
    </source>
</reference>
<evidence type="ECO:0000259" key="7">
    <source>
        <dbReference type="Pfam" id="PF02776"/>
    </source>
</evidence>
<dbReference type="Pfam" id="PF02775">
    <property type="entry name" value="TPP_enzyme_C"/>
    <property type="match status" value="1"/>
</dbReference>
<evidence type="ECO:0000313" key="8">
    <source>
        <dbReference type="EMBL" id="MFC3626670.1"/>
    </source>
</evidence>
<dbReference type="SUPFAM" id="SSF52467">
    <property type="entry name" value="DHS-like NAD/FAD-binding domain"/>
    <property type="match status" value="1"/>
</dbReference>
<gene>
    <name evidence="8" type="ORF">ACFOKJ_11110</name>
</gene>
<dbReference type="EC" id="4.1.1.75" evidence="8"/>
<evidence type="ECO:0000259" key="6">
    <source>
        <dbReference type="Pfam" id="PF02775"/>
    </source>
</evidence>
<keyword evidence="8" id="KW-0456">Lyase</keyword>
<dbReference type="InterPro" id="IPR045229">
    <property type="entry name" value="TPP_enz"/>
</dbReference>
<proteinExistence type="inferred from homology"/>
<dbReference type="InterPro" id="IPR012001">
    <property type="entry name" value="Thiamin_PyroP_enz_TPP-bd_dom"/>
</dbReference>
<accession>A0ABV7TVC3</accession>
<protein>
    <submittedName>
        <fullName evidence="8">5-guanidino-2-oxopentanoate decarboxylase</fullName>
        <ecNumber evidence="8">4.1.1.75</ecNumber>
    </submittedName>
</protein>
<dbReference type="Pfam" id="PF00205">
    <property type="entry name" value="TPP_enzyme_M"/>
    <property type="match status" value="1"/>
</dbReference>
<comment type="caution">
    <text evidence="8">The sequence shown here is derived from an EMBL/GenBank/DDBJ whole genome shotgun (WGS) entry which is preliminary data.</text>
</comment>
<dbReference type="Gene3D" id="3.40.50.970">
    <property type="match status" value="2"/>
</dbReference>
<dbReference type="SUPFAM" id="SSF52518">
    <property type="entry name" value="Thiamin diphosphate-binding fold (THDP-binding)"/>
    <property type="match status" value="2"/>
</dbReference>
<sequence length="533" mass="55760">MKTLGVYLTELLATYGVDTVFGIPGVHTVELYRGLADSPIRHITARHEQSLGFMADGYARVSGKPGVCLVISGPGLTNTLTAMGQAYADSVPMLVISGVNALGKQGSGNGYLHELPDQQALASQVCAFSHSLTRAEELPQVLARAFAVFDGARPRPVHIEIPLDLMSAPADHLPLPAQPPRLQRAAAAESELALAAQQLRSARRPLLLAGGGATAAADDITRLAELLDAPVVMTINARGVLPAGHPLALSCTPSLAAARALIEGSDVVLAIGTELGPTDYDMYADGGFTLPGRLIRIDIDPQQLFRNRAADLPLLGDAAASVAALCRLLAEHRGQREGEARAAQVRAGFANRLDTQSRDDLALLHQLRDALPQARWVGDSTRLVYAGNLGFDALAPRQWFNASVGFGALGYGLPAAIGAALAAPQQPVICLAGDGGFQFTVAELGSAVENALPLIVLLLNNRCYGEIRLAMQAAEVTPLGVDLYTPDFVALARSYGWHAEQASGNAAIVAALQAAAQRSGPSLIEIPAPLPGL</sequence>
<evidence type="ECO:0000256" key="2">
    <source>
        <dbReference type="ARBA" id="ARBA00007812"/>
    </source>
</evidence>
<dbReference type="RefSeq" id="WP_390279536.1">
    <property type="nucleotide sequence ID" value="NZ_JBHRYH010000021.1"/>
</dbReference>
<dbReference type="CDD" id="cd00568">
    <property type="entry name" value="TPP_enzymes"/>
    <property type="match status" value="1"/>
</dbReference>
<dbReference type="GO" id="GO:0047435">
    <property type="term" value="F:5-guanidino-2-oxopentanoate decarboxylase activity"/>
    <property type="evidence" value="ECO:0007669"/>
    <property type="project" value="UniProtKB-EC"/>
</dbReference>
<name>A0ABV7TVC3_9NEIS</name>
<dbReference type="EMBL" id="JBHRYH010000021">
    <property type="protein sequence ID" value="MFC3626670.1"/>
    <property type="molecule type" value="Genomic_DNA"/>
</dbReference>
<comment type="cofactor">
    <cofactor evidence="1">
        <name>thiamine diphosphate</name>
        <dbReference type="ChEBI" id="CHEBI:58937"/>
    </cofactor>
</comment>
<dbReference type="InterPro" id="IPR011766">
    <property type="entry name" value="TPP_enzyme_TPP-bd"/>
</dbReference>
<dbReference type="Pfam" id="PF02776">
    <property type="entry name" value="TPP_enzyme_N"/>
    <property type="match status" value="1"/>
</dbReference>